<dbReference type="InterPro" id="IPR010272">
    <property type="entry name" value="T6SS_TssF"/>
</dbReference>
<dbReference type="AlphaFoldDB" id="A0AAQ1JYQ9"/>
<evidence type="ECO:0000313" key="2">
    <source>
        <dbReference type="Proteomes" id="UP000183529"/>
    </source>
</evidence>
<protein>
    <submittedName>
        <fullName evidence="1">Type VI secretion system protein ImpG</fullName>
    </submittedName>
</protein>
<dbReference type="PIRSF" id="PIRSF028304">
    <property type="entry name" value="UCP028304"/>
    <property type="match status" value="1"/>
</dbReference>
<gene>
    <name evidence="1" type="ORF">SAMN05216550_1458</name>
</gene>
<proteinExistence type="predicted"/>
<dbReference type="Proteomes" id="UP000183529">
    <property type="component" value="Unassembled WGS sequence"/>
</dbReference>
<organism evidence="1 2">
    <name type="scientific">Paraburkholderia tropica</name>
    <dbReference type="NCBI Taxonomy" id="92647"/>
    <lineage>
        <taxon>Bacteria</taxon>
        <taxon>Pseudomonadati</taxon>
        <taxon>Pseudomonadota</taxon>
        <taxon>Betaproteobacteria</taxon>
        <taxon>Burkholderiales</taxon>
        <taxon>Burkholderiaceae</taxon>
        <taxon>Paraburkholderia</taxon>
    </lineage>
</organism>
<evidence type="ECO:0000313" key="1">
    <source>
        <dbReference type="EMBL" id="SEK15689.1"/>
    </source>
</evidence>
<dbReference type="NCBIfam" id="TIGR03359">
    <property type="entry name" value="VI_chp_6"/>
    <property type="match status" value="1"/>
</dbReference>
<dbReference type="Pfam" id="PF05947">
    <property type="entry name" value="T6SS_TssF"/>
    <property type="match status" value="1"/>
</dbReference>
<reference evidence="1 2" key="1">
    <citation type="submission" date="2016-10" db="EMBL/GenBank/DDBJ databases">
        <authorList>
            <person name="Varghese N."/>
            <person name="Submissions S."/>
        </authorList>
    </citation>
    <scope>NUCLEOTIDE SEQUENCE [LARGE SCALE GENOMIC DNA]</scope>
    <source>
        <strain evidence="1 2">LMG 22274</strain>
    </source>
</reference>
<accession>A0AAQ1JYQ9</accession>
<sequence>MCPARPRTGRITPVATLMQRYKSEPLRLGRLMSDLKSSYERELQFLRRGLAEFTARNSRAAGRLSMQGEHSEDMHVERMIQSAALLNARVRERLEDDIPDFTAPLLEVLYPEFLRPFPSCSIACFEASTAVERLASPAVMPRGTHLTTRAGEYGFRTVYDTTVSALYIDDAAYQIPSAVPSNVRLPEGTSGVFSISFAVPSGAVDFANAGRGDVRVFIDAQESAAAAVIDALVHRGKQAFVEVDASGRWTALDTVPISPVGFGEREAVVDLGAASSYRLLLEYFAYPEKFHFLDFRLGQLLAGRSVNRRLSIHVPVSGLHPDSPPAIALATVSASAFRLRCTPVVNLFPCAAEPIALKDSTVSAFPLIAQTVNPQGAEVWAVQSVRLTRDGDGAAITRGVKPFHSLDHSVGLSSSTDRREVLYWLASRPGGHGAVVAGGGCQLEFVTARGETAEPRRDEQIDATLLCTNGVGPGSMQWGHRDGDFTLADRSVVARVSLLRRPSDATARLAPKNQYWSVIQNLSAGPFSLDQSGLPALKSLLAAHVPSRGQTNEDQIDAIVGLSRETAMEWIVEKPQSRMARGLRVRLTVDEQGMAGTPIAIFARVLESVFVRYAPAHSFVQVVIVSEANGAELARGQLIPGAVPVL</sequence>
<dbReference type="PANTHER" id="PTHR35370:SF1">
    <property type="entry name" value="TYPE VI SECRETION SYSTEM COMPONENT TSSF1"/>
    <property type="match status" value="1"/>
</dbReference>
<comment type="caution">
    <text evidence="1">The sequence shown here is derived from an EMBL/GenBank/DDBJ whole genome shotgun (WGS) entry which is preliminary data.</text>
</comment>
<dbReference type="EMBL" id="FNZM01000045">
    <property type="protein sequence ID" value="SEK15689.1"/>
    <property type="molecule type" value="Genomic_DNA"/>
</dbReference>
<name>A0AAQ1JYQ9_9BURK</name>
<dbReference type="PANTHER" id="PTHR35370">
    <property type="entry name" value="CYTOPLASMIC PROTEIN-RELATED-RELATED"/>
    <property type="match status" value="1"/>
</dbReference>